<reference evidence="1" key="2">
    <citation type="journal article" date="2021" name="PeerJ">
        <title>Extensive microbial diversity within the chicken gut microbiome revealed by metagenomics and culture.</title>
        <authorList>
            <person name="Gilroy R."/>
            <person name="Ravi A."/>
            <person name="Getino M."/>
            <person name="Pursley I."/>
            <person name="Horton D.L."/>
            <person name="Alikhan N.F."/>
            <person name="Baker D."/>
            <person name="Gharbi K."/>
            <person name="Hall N."/>
            <person name="Watson M."/>
            <person name="Adriaenssens E.M."/>
            <person name="Foster-Nyarko E."/>
            <person name="Jarju S."/>
            <person name="Secka A."/>
            <person name="Antonio M."/>
            <person name="Oren A."/>
            <person name="Chaudhuri R.R."/>
            <person name="La Ragione R."/>
            <person name="Hildebrand F."/>
            <person name="Pallen M.J."/>
        </authorList>
    </citation>
    <scope>NUCLEOTIDE SEQUENCE</scope>
    <source>
        <strain evidence="1">CHK152-2871</strain>
    </source>
</reference>
<dbReference type="Pfam" id="PF05394">
    <property type="entry name" value="AvrB_AvrC"/>
    <property type="match status" value="1"/>
</dbReference>
<reference evidence="1" key="1">
    <citation type="submission" date="2020-10" db="EMBL/GenBank/DDBJ databases">
        <authorList>
            <person name="Gilroy R."/>
        </authorList>
    </citation>
    <scope>NUCLEOTIDE SEQUENCE</scope>
    <source>
        <strain evidence="1">CHK152-2871</strain>
    </source>
</reference>
<gene>
    <name evidence="1" type="ORF">IAA86_05420</name>
</gene>
<accession>A0A9D1JY79</accession>
<protein>
    <submittedName>
        <fullName evidence="1">Uncharacterized protein</fullName>
    </submittedName>
</protein>
<proteinExistence type="predicted"/>
<organism evidence="1 2">
    <name type="scientific">Candidatus Galligastranaerophilus intestinavium</name>
    <dbReference type="NCBI Taxonomy" id="2840836"/>
    <lineage>
        <taxon>Bacteria</taxon>
        <taxon>Candidatus Galligastranaerophilus</taxon>
    </lineage>
</organism>
<dbReference type="EMBL" id="DVJQ01000047">
    <property type="protein sequence ID" value="HIS74437.1"/>
    <property type="molecule type" value="Genomic_DNA"/>
</dbReference>
<evidence type="ECO:0000313" key="1">
    <source>
        <dbReference type="EMBL" id="HIS74437.1"/>
    </source>
</evidence>
<dbReference type="Gene3D" id="1.10.3290.20">
    <property type="match status" value="1"/>
</dbReference>
<sequence length="232" mass="26445">MIKLLQSVSDDVSSGLDFTIILEKIENAINSINSTPNFKSFTYGIRRTSCHVFTPKESSRGDEYVERYLNKCKTCGQTIINERGKQTEFTPNSNKEYKEANTSKITAVCISENSKPLLKISEDMPCYYKISNLSLAEKEYNKLRQIKNPSVDEVLRSCAIIQWLITQETPYKRGTDSIANILAKSIMHANGIFISPLKDGISLDFEAFDTDLDDYIEKYPNFFKVKPYKIKG</sequence>
<dbReference type="Proteomes" id="UP000886865">
    <property type="component" value="Unassembled WGS sequence"/>
</dbReference>
<name>A0A9D1JY79_9BACT</name>
<dbReference type="SUPFAM" id="SSF103383">
    <property type="entry name" value="Antivirulence factor"/>
    <property type="match status" value="1"/>
</dbReference>
<evidence type="ECO:0000313" key="2">
    <source>
        <dbReference type="Proteomes" id="UP000886865"/>
    </source>
</evidence>
<dbReference type="InterPro" id="IPR036231">
    <property type="entry name" value="Avirulence_B/C_sf"/>
</dbReference>
<dbReference type="AlphaFoldDB" id="A0A9D1JY79"/>
<dbReference type="InterPro" id="IPR008798">
    <property type="entry name" value="Avirulence_B/C"/>
</dbReference>
<comment type="caution">
    <text evidence="1">The sequence shown here is derived from an EMBL/GenBank/DDBJ whole genome shotgun (WGS) entry which is preliminary data.</text>
</comment>